<evidence type="ECO:0000256" key="7">
    <source>
        <dbReference type="ARBA" id="ARBA00023002"/>
    </source>
</evidence>
<comment type="cofactor">
    <cofactor evidence="1 9">
        <name>Fe(2+)</name>
        <dbReference type="ChEBI" id="CHEBI:29033"/>
    </cofactor>
</comment>
<dbReference type="Pfam" id="PF00903">
    <property type="entry name" value="Glyoxalase"/>
    <property type="match status" value="1"/>
</dbReference>
<dbReference type="CDD" id="cd07237">
    <property type="entry name" value="BphC1-RGP6_C_like"/>
    <property type="match status" value="1"/>
</dbReference>
<dbReference type="InterPro" id="IPR000486">
    <property type="entry name" value="Xdiol_ring_cleave_dOase_1/2"/>
</dbReference>
<keyword evidence="5 9" id="KW-0058">Aromatic hydrocarbons catabolism</keyword>
<dbReference type="Gene3D" id="3.10.180.10">
    <property type="entry name" value="2,3-Dihydroxybiphenyl 1,2-Dioxygenase, domain 1"/>
    <property type="match status" value="2"/>
</dbReference>
<evidence type="ECO:0000256" key="9">
    <source>
        <dbReference type="RuleBase" id="RU000683"/>
    </source>
</evidence>
<keyword evidence="8 9" id="KW-0408">Iron</keyword>
<dbReference type="PROSITE" id="PS51819">
    <property type="entry name" value="VOC"/>
    <property type="match status" value="2"/>
</dbReference>
<dbReference type="InterPro" id="IPR017626">
    <property type="entry name" value="DiOHbiphenyl_dOase"/>
</dbReference>
<sequence>MSVQRLGYMGFEVADVPAWRAFMTEKLGAMEASSSENSARFRIDSRSWRLMVEKGPSDDISLSGYEVESEDSLLAIKKRLEAHGIEVTTESGELADDRGVLGLISCTDTANTRVEIYYGATELFEKPFISPTGVSGFTTGDQGFGHYVLAVPDIDAALDFYVKGLGFHLSDIIDWKLNDELTVKLHFLHCNGRHHTLALAGLPGAKKTHHFMLETKHMDDVGLAYDKFDADGTVVMTLGRHTNDHMLSFYGATPSGFAVEYGWGARQVEPGWSVVRYDKISIWGHKFVAERDRQVSSNAIEDELIDIDATLSAPAQA</sequence>
<evidence type="ECO:0000256" key="6">
    <source>
        <dbReference type="ARBA" id="ARBA00022964"/>
    </source>
</evidence>
<organism evidence="11">
    <name type="scientific">Rhodococcus sp. 065240</name>
    <dbReference type="NCBI Taxonomy" id="1509445"/>
    <lineage>
        <taxon>Bacteria</taxon>
        <taxon>Bacillati</taxon>
        <taxon>Actinomycetota</taxon>
        <taxon>Actinomycetes</taxon>
        <taxon>Mycobacteriales</taxon>
        <taxon>Nocardiaceae</taxon>
        <taxon>Rhodococcus</taxon>
    </lineage>
</organism>
<evidence type="ECO:0000259" key="10">
    <source>
        <dbReference type="PROSITE" id="PS51819"/>
    </source>
</evidence>
<name>A0A0A8J5E6_9NOCA</name>
<proteinExistence type="inferred from homology"/>
<feature type="domain" description="VOC" evidence="10">
    <location>
        <begin position="143"/>
        <end position="264"/>
    </location>
</feature>
<dbReference type="SUPFAM" id="SSF54593">
    <property type="entry name" value="Glyoxalase/Bleomycin resistance protein/Dihydroxybiphenyl dioxygenase"/>
    <property type="match status" value="2"/>
</dbReference>
<dbReference type="GO" id="GO:0008198">
    <property type="term" value="F:ferrous iron binding"/>
    <property type="evidence" value="ECO:0007669"/>
    <property type="project" value="InterPro"/>
</dbReference>
<evidence type="ECO:0000256" key="5">
    <source>
        <dbReference type="ARBA" id="ARBA00022797"/>
    </source>
</evidence>
<dbReference type="NCBIfam" id="TIGR03213">
    <property type="entry name" value="23dbph12diox"/>
    <property type="match status" value="1"/>
</dbReference>
<dbReference type="AlphaFoldDB" id="A0A0A8J5E6"/>
<evidence type="ECO:0000256" key="3">
    <source>
        <dbReference type="ARBA" id="ARBA00022723"/>
    </source>
</evidence>
<accession>A0A0A8J5E6</accession>
<protein>
    <submittedName>
        <fullName evidence="11">3-trifluoromethylcatechol 2,3-dioxygenase</fullName>
    </submittedName>
</protein>
<evidence type="ECO:0000256" key="4">
    <source>
        <dbReference type="ARBA" id="ARBA00022737"/>
    </source>
</evidence>
<dbReference type="GO" id="GO:0051213">
    <property type="term" value="F:dioxygenase activity"/>
    <property type="evidence" value="ECO:0007669"/>
    <property type="project" value="UniProtKB-KW"/>
</dbReference>
<dbReference type="InterPro" id="IPR029068">
    <property type="entry name" value="Glyas_Bleomycin-R_OHBP_Dase"/>
</dbReference>
<keyword evidence="3" id="KW-0479">Metal-binding</keyword>
<evidence type="ECO:0000256" key="8">
    <source>
        <dbReference type="ARBA" id="ARBA00023004"/>
    </source>
</evidence>
<gene>
    <name evidence="11" type="primary">btfC</name>
</gene>
<keyword evidence="4" id="KW-0677">Repeat</keyword>
<evidence type="ECO:0000256" key="1">
    <source>
        <dbReference type="ARBA" id="ARBA00001954"/>
    </source>
</evidence>
<evidence type="ECO:0000256" key="2">
    <source>
        <dbReference type="ARBA" id="ARBA00008784"/>
    </source>
</evidence>
<feature type="domain" description="VOC" evidence="10">
    <location>
        <begin position="5"/>
        <end position="119"/>
    </location>
</feature>
<evidence type="ECO:0000313" key="11">
    <source>
        <dbReference type="EMBL" id="BAQ00540.1"/>
    </source>
</evidence>
<dbReference type="CDD" id="cd07252">
    <property type="entry name" value="BphC1-RGP6_N_like"/>
    <property type="match status" value="1"/>
</dbReference>
<dbReference type="InterPro" id="IPR037523">
    <property type="entry name" value="VOC_core"/>
</dbReference>
<keyword evidence="7 9" id="KW-0560">Oxidoreductase</keyword>
<reference evidence="11" key="1">
    <citation type="submission" date="2014-06" db="EMBL/GenBank/DDBJ databases">
        <title>Degradation of benzotrifluoride via the dioxygenase pathway in Rhodococcus sp. 065240.</title>
        <authorList>
            <person name="Yano K."/>
            <person name="Wachi M."/>
            <person name="Kitazume T."/>
            <person name="Iwai N."/>
        </authorList>
    </citation>
    <scope>NUCLEOTIDE SEQUENCE</scope>
    <source>
        <strain evidence="11">065240</strain>
    </source>
</reference>
<comment type="similarity">
    <text evidence="2 9">Belongs to the extradiol ring-cleavage dioxygenase family.</text>
</comment>
<dbReference type="EMBL" id="AB970510">
    <property type="protein sequence ID" value="BAQ00540.1"/>
    <property type="molecule type" value="Genomic_DNA"/>
</dbReference>
<dbReference type="InterPro" id="IPR004360">
    <property type="entry name" value="Glyas_Fos-R_dOase_dom"/>
</dbReference>
<dbReference type="Pfam" id="PF22632">
    <property type="entry name" value="BphC_D1"/>
    <property type="match status" value="1"/>
</dbReference>
<keyword evidence="6 9" id="KW-0223">Dioxygenase</keyword>
<dbReference type="PROSITE" id="PS00082">
    <property type="entry name" value="EXTRADIOL_DIOXYGENAS"/>
    <property type="match status" value="1"/>
</dbReference>
<dbReference type="GO" id="GO:0042178">
    <property type="term" value="P:xenobiotic catabolic process"/>
    <property type="evidence" value="ECO:0007669"/>
    <property type="project" value="InterPro"/>
</dbReference>